<evidence type="ECO:0000256" key="1">
    <source>
        <dbReference type="ARBA" id="ARBA00008857"/>
    </source>
</evidence>
<proteinExistence type="inferred from homology"/>
<dbReference type="Gene3D" id="1.10.150.130">
    <property type="match status" value="1"/>
</dbReference>
<dbReference type="InterPro" id="IPR013762">
    <property type="entry name" value="Integrase-like_cat_sf"/>
</dbReference>
<dbReference type="InterPro" id="IPR011010">
    <property type="entry name" value="DNA_brk_join_enz"/>
</dbReference>
<evidence type="ECO:0000259" key="7">
    <source>
        <dbReference type="PROSITE" id="PS51900"/>
    </source>
</evidence>
<reference evidence="8 9" key="1">
    <citation type="submission" date="2017-02" db="EMBL/GenBank/DDBJ databases">
        <title>The new phylogeny of genus Mycobacterium.</title>
        <authorList>
            <person name="Tortoli E."/>
            <person name="Trovato A."/>
            <person name="Cirillo D.M."/>
        </authorList>
    </citation>
    <scope>NUCLEOTIDE SEQUENCE [LARGE SCALE GENOMIC DNA]</scope>
    <source>
        <strain evidence="8 9">CCUG 56329</strain>
    </source>
</reference>
<dbReference type="Gene3D" id="1.10.443.10">
    <property type="entry name" value="Intergrase catalytic core"/>
    <property type="match status" value="1"/>
</dbReference>
<name>A0ABX3TGM8_9MYCO</name>
<dbReference type="InterPro" id="IPR002104">
    <property type="entry name" value="Integrase_catalytic"/>
</dbReference>
<dbReference type="PANTHER" id="PTHR30349:SF64">
    <property type="entry name" value="PROPHAGE INTEGRASE INTD-RELATED"/>
    <property type="match status" value="1"/>
</dbReference>
<comment type="similarity">
    <text evidence="1">Belongs to the 'phage' integrase family.</text>
</comment>
<dbReference type="InterPro" id="IPR044068">
    <property type="entry name" value="CB"/>
</dbReference>
<dbReference type="InterPro" id="IPR010998">
    <property type="entry name" value="Integrase_recombinase_N"/>
</dbReference>
<dbReference type="SUPFAM" id="SSF56349">
    <property type="entry name" value="DNA breaking-rejoining enzymes"/>
    <property type="match status" value="1"/>
</dbReference>
<protein>
    <submittedName>
        <fullName evidence="8">Transposase</fullName>
    </submittedName>
</protein>
<evidence type="ECO:0000313" key="8">
    <source>
        <dbReference type="EMBL" id="ORB77962.1"/>
    </source>
</evidence>
<gene>
    <name evidence="8" type="ORF">BST46_21755</name>
</gene>
<keyword evidence="3 5" id="KW-0238">DNA-binding</keyword>
<keyword evidence="4" id="KW-0233">DNA recombination</keyword>
<feature type="domain" description="Tyr recombinase" evidence="6">
    <location>
        <begin position="171"/>
        <end position="384"/>
    </location>
</feature>
<dbReference type="RefSeq" id="WP_167542810.1">
    <property type="nucleotide sequence ID" value="NZ_JACKSY010000100.1"/>
</dbReference>
<dbReference type="Proteomes" id="UP000192847">
    <property type="component" value="Unassembled WGS sequence"/>
</dbReference>
<dbReference type="Pfam" id="PF00589">
    <property type="entry name" value="Phage_integrase"/>
    <property type="match status" value="1"/>
</dbReference>
<evidence type="ECO:0000256" key="5">
    <source>
        <dbReference type="PROSITE-ProRule" id="PRU01248"/>
    </source>
</evidence>
<dbReference type="PANTHER" id="PTHR30349">
    <property type="entry name" value="PHAGE INTEGRASE-RELATED"/>
    <property type="match status" value="1"/>
</dbReference>
<keyword evidence="2" id="KW-0229">DNA integration</keyword>
<evidence type="ECO:0000256" key="4">
    <source>
        <dbReference type="ARBA" id="ARBA00023172"/>
    </source>
</evidence>
<dbReference type="EMBL" id="MVIL01000102">
    <property type="protein sequence ID" value="ORB77962.1"/>
    <property type="molecule type" value="Genomic_DNA"/>
</dbReference>
<comment type="caution">
    <text evidence="8">The sequence shown here is derived from an EMBL/GenBank/DDBJ whole genome shotgun (WGS) entry which is preliminary data.</text>
</comment>
<organism evidence="8 9">
    <name type="scientific">Mycobacterium timonense</name>
    <dbReference type="NCBI Taxonomy" id="701043"/>
    <lineage>
        <taxon>Bacteria</taxon>
        <taxon>Bacillati</taxon>
        <taxon>Actinomycetota</taxon>
        <taxon>Actinomycetes</taxon>
        <taxon>Mycobacteriales</taxon>
        <taxon>Mycobacteriaceae</taxon>
        <taxon>Mycobacterium</taxon>
        <taxon>Mycobacterium avium complex (MAC)</taxon>
    </lineage>
</organism>
<dbReference type="PROSITE" id="PS51898">
    <property type="entry name" value="TYR_RECOMBINASE"/>
    <property type="match status" value="1"/>
</dbReference>
<evidence type="ECO:0000256" key="3">
    <source>
        <dbReference type="ARBA" id="ARBA00023125"/>
    </source>
</evidence>
<dbReference type="InterPro" id="IPR050090">
    <property type="entry name" value="Tyrosine_recombinase_XerCD"/>
</dbReference>
<sequence>MARSQRVSFGEGPDTYTVVGDDGLPIGPAAEYLRFLRDGGASPHTVRAYAAGIADWFTVLSHTGHVWDDFPTTLFGQYLQFLRTGDLPGSARIGPPQQRLAASSLQPRAAAVLSMYRYHADAHHVDTPYRRLFTSRGSWRRYRRYVGFLDGVGPQRRGDHPIYRMRTQNRCTTPVLTPPQVNTILDACSVQHDGTWSGGPAAVRNRLLFAVLAETGMRLGEALSLRHHDFHIGAGATPFIEIVDRQDHPHGVRVKTGSRRVYVGDDLEALYSEYVWQLVAMAADVEVPDLASHFVFVNLAHGPRFAAMRVETVYDKVRGIKRAQPSLPAGWTPHWLRHTHATALLLAGVPEHVVMRRLGHADVQTTLSTYGWVTQDAEMRSLASWKNYVAGWKGLSMKMSSRRLGDRG</sequence>
<dbReference type="Pfam" id="PF02899">
    <property type="entry name" value="Phage_int_SAM_1"/>
    <property type="match status" value="1"/>
</dbReference>
<keyword evidence="9" id="KW-1185">Reference proteome</keyword>
<evidence type="ECO:0000256" key="2">
    <source>
        <dbReference type="ARBA" id="ARBA00022908"/>
    </source>
</evidence>
<accession>A0ABX3TGM8</accession>
<evidence type="ECO:0000313" key="9">
    <source>
        <dbReference type="Proteomes" id="UP000192847"/>
    </source>
</evidence>
<evidence type="ECO:0000259" key="6">
    <source>
        <dbReference type="PROSITE" id="PS51898"/>
    </source>
</evidence>
<dbReference type="PROSITE" id="PS51900">
    <property type="entry name" value="CB"/>
    <property type="match status" value="1"/>
</dbReference>
<feature type="domain" description="Core-binding (CB)" evidence="7">
    <location>
        <begin position="23"/>
        <end position="120"/>
    </location>
</feature>
<dbReference type="InterPro" id="IPR004107">
    <property type="entry name" value="Integrase_SAM-like_N"/>
</dbReference>